<dbReference type="Proteomes" id="UP000054544">
    <property type="component" value="Unassembled WGS sequence"/>
</dbReference>
<dbReference type="EMBL" id="KE384735">
    <property type="protein sequence ID" value="KJK78196.1"/>
    <property type="molecule type" value="Genomic_DNA"/>
</dbReference>
<dbReference type="STRING" id="1291518.A0A0D9NWH6"/>
<sequence length="233" mass="26715">MAPEPSEVAARELEMANKKLLENGFFRLEDPSLGESLTEIERLRFRFHSEYGLEFGRKHVLDDRLIRSVNKTILGKCVLVHWLRYEEYPGHILHFRQGGPKAGRRCLLVHLIGKGSQIRYRRQSHLHDLPAVENKKRSLHETSSAAYDEAGCEAEIMTFPDGGKVILDARVGYEIRQGYAIVFEFAEHGIAYGWKKMMLPGTKELRDKVQQMQSKDISVNFAFKEVAAQQIDS</sequence>
<accession>A0A0D9NWH6</accession>
<dbReference type="OrthoDB" id="5068804at2759"/>
<name>A0A0D9NWH6_METAN</name>
<keyword evidence="2" id="KW-1185">Reference proteome</keyword>
<reference evidence="2" key="1">
    <citation type="journal article" date="2014" name="BMC Genomics">
        <title>The genome sequence of the biocontrol fungus Metarhizium anisopliae and comparative genomics of Metarhizium species.</title>
        <authorList>
            <person name="Pattemore J.A."/>
            <person name="Hane J.K."/>
            <person name="Williams A.H."/>
            <person name="Wilson B.A."/>
            <person name="Stodart B.J."/>
            <person name="Ash G.J."/>
        </authorList>
    </citation>
    <scope>NUCLEOTIDE SEQUENCE [LARGE SCALE GENOMIC DNA]</scope>
    <source>
        <strain evidence="2">BRIP 53293</strain>
    </source>
</reference>
<dbReference type="AlphaFoldDB" id="A0A0D9NWH6"/>
<evidence type="ECO:0000313" key="2">
    <source>
        <dbReference type="Proteomes" id="UP000054544"/>
    </source>
</evidence>
<gene>
    <name evidence="1" type="ORF">H634G_06368</name>
</gene>
<organism evidence="1 2">
    <name type="scientific">Metarhizium anisopliae BRIP 53293</name>
    <dbReference type="NCBI Taxonomy" id="1291518"/>
    <lineage>
        <taxon>Eukaryota</taxon>
        <taxon>Fungi</taxon>
        <taxon>Dikarya</taxon>
        <taxon>Ascomycota</taxon>
        <taxon>Pezizomycotina</taxon>
        <taxon>Sordariomycetes</taxon>
        <taxon>Hypocreomycetidae</taxon>
        <taxon>Hypocreales</taxon>
        <taxon>Clavicipitaceae</taxon>
        <taxon>Metarhizium</taxon>
    </lineage>
</organism>
<protein>
    <submittedName>
        <fullName evidence="1">Uncharacterized protein</fullName>
    </submittedName>
</protein>
<evidence type="ECO:0000313" key="1">
    <source>
        <dbReference type="EMBL" id="KJK78196.1"/>
    </source>
</evidence>
<proteinExistence type="predicted"/>